<evidence type="ECO:0000256" key="4">
    <source>
        <dbReference type="ARBA" id="ARBA00022553"/>
    </source>
</evidence>
<dbReference type="SMART" id="SM00015">
    <property type="entry name" value="IQ"/>
    <property type="match status" value="25"/>
</dbReference>
<dbReference type="InParanoid" id="A0A6P8YC60"/>
<sequence length="2154" mass="246829">MATFEISPPKHVNPARNDREEPEVLFLAPFKPVPKLTFQNVKLKSKCSKLLIIRNASKANLFVELPSLPPPDRGFEFSFTEVELGADEEAILEIVWTPTEVGSWRESVPVRTSSKLRSEFVLICSTTVPQPKKTVKRPVAPKNPAKPTVLAKKLSVAKSNKPIKNSPKQASVSGSLVKQQVRIARSLPRSSSVTSSPCRRQTFLVNPENKENSPECAKETNSRNIVLKNKHDISRRFEDFVLSPLNTNSNVNQLKSSALDDFVMSPVVLPSVAPPRPGHDFVDGCAMPPKVLVTVHEEFKKTSNTSSAIRRETFEVANHLIQFGNKKEHLAETYVQEEDEFEDSLEEAQVEAEFLQPSPKKPTFKEIPRIEISNITHQLAPVVPEVSDSFMDSTLKFDLPLPSEDPRRCSTGVKVVTPVASSGANLNVRKDLFDLMSSPQTANPADCAALQLNVSEPFECISGGIPEMNDNCSNDRLSTDTYVKDRLSTSTYVKDRLSTETYVKEQNSRGSVGAHNDSNDSVFLHESAHLDNGSSVPHSPRLDEHHRHTRSALLSIQEEDTTSNLNGRDVRSSKLKSTAFTVEFPDPKERKGSVNLISSPSPGRSKTGARPKRTSSPKRKLIRVSPTLKSSCSALAKTTKVSRSVLPRRQTINGALPCSTGKRASSLKEENSDPKPSLTDRLPEARLSLSRAPRPSDSRLSLSRTSRLPDARLSVSNTSKQDVSVFKIPRGSRRLAQRMAEKSEPLHCLDDILAEVTNVDPFAASTTSDPFLNRAIFNDSAWIARQESDMIRWLNALLTPPTELETTDLPSIDIGDLWQKTCRLKDNSLAPSRETVSSDLYGENSRLNSLRKSAMGLIRSKEVASVLQKISVKVDQKILLVREDRDLHIDVGLQQLVLELLLSYNPLWLRIGLEAVYGRTVPLKNNSDYVGLTAFLVHNLLSDDGILATFSHPTVPHLKLPGFQEEMKKFTLKKFLFLVFFLDRAKTAKLIGHDPCLFARSSTYKESREIVSAFARDLLSGMGDINRYLAAFDCKLTVKQTFLDEFEYAVKGLLDLRDGVRLVRVMELITKTNNLHGKLRVPAISRLQKLHNVELALNALKEAGYALCGGIQAKDIADGHREKTLSLLWQIIYKFQAPRFTAAAEVLQRWWRSTALKRHIESRIRARKRARREAAAVVLQSAWRVVLARRRVALVREQRAREEAARQHAAVVLQKHWRRHAAEAALARARHAATSIARWYRGAVETRRLRQDFLQRRAAAVKLQAHWKGVLTRKRFTELRRMAAALRIQTWFRRRRTARRLLAAVDLARVWLLERRQRLEACRRLQSSVRAWMAMRRDRAHFVALRAAAVAVQRRWRAQRAMKAQRQRFLELVGAVLAVQRRWRARRAMEAERAAFLKQRRAAVTIQAWYRARRDRRRFLQVRDATCLLQQRWRGRQLTRHLRIEFLFQRRAARVLQPAVRAWLAGRQERARFLRLRAAALVVQRRVRARAALRDLKCARRQGAATVIQRWWRAVLAMKAPRQEYTAMRAAAVVLQRRYRARLAMKLPRQDYTALRRAAVVLQQQFRARLAMKAPRRDFTTLRSAALVLQRRYRAHLAMKAPRQEYSALRCAAIVLQRRYRARLAMKQARNDFQRLRSAALFVQARHRALKETQQQRQRFLDLKKAAVTVQRRWRARMAMALQLARFISLRRAACVLQSRYRGLLEMRRERNRFHQIRKAAIVIQRRFRADKLMKEQRHKYLELQKTALTVQCIWRAKCAMISERTKFQVLRHAVITVQRRWRALQAMRQQMQAFQSTRKAAVTIQVWWRSLVLARKQHNQFKLVRSSAIIIQKHWRMWKLVSQAREDYLSKKSAAIVLQKHARGFLTRKWIQREREVQETIQAHRENSAKIIQRTWRAWCSRRKEIYLKNSAATKIQSFYRGYLSRKRFEEETSRLKDLNEELRAQAPSQPQSMKERIGVLCCDLESETVGGVVMVLNALNTICMISPVLSEEMVAQDIVAKLFSVLCNVNRGVADMAVAKLASRVLLHLCKYEKTNDAVWCDGSYLNLFPHLMKKWISVEEGVLQNFITMLWHFSQNTDKAKIISSDEKLKSTLMFCINKFKNKKGKSVSSSLPSLQPNWGSLRKESRPFAFEDINYGLRALCFKLKISVNV</sequence>
<dbReference type="InterPro" id="IPR000048">
    <property type="entry name" value="IQ_motif_EF-hand-BS"/>
</dbReference>
<dbReference type="Pfam" id="PF15780">
    <property type="entry name" value="ASH"/>
    <property type="match status" value="1"/>
</dbReference>
<dbReference type="InterPro" id="IPR001715">
    <property type="entry name" value="CH_dom"/>
</dbReference>
<name>A0A6P8YC60_THRPL</name>
<feature type="compositionally biased region" description="Low complexity" evidence="12">
    <location>
        <begin position="686"/>
        <end position="705"/>
    </location>
</feature>
<dbReference type="GO" id="GO:0005634">
    <property type="term" value="C:nucleus"/>
    <property type="evidence" value="ECO:0007669"/>
    <property type="project" value="UniProtKB-SubCell"/>
</dbReference>
<dbReference type="CTD" id="42946"/>
<dbReference type="GeneID" id="117639599"/>
<organism evidence="15">
    <name type="scientific">Thrips palmi</name>
    <name type="common">Melon thrips</name>
    <dbReference type="NCBI Taxonomy" id="161013"/>
    <lineage>
        <taxon>Eukaryota</taxon>
        <taxon>Metazoa</taxon>
        <taxon>Ecdysozoa</taxon>
        <taxon>Arthropoda</taxon>
        <taxon>Hexapoda</taxon>
        <taxon>Insecta</taxon>
        <taxon>Pterygota</taxon>
        <taxon>Neoptera</taxon>
        <taxon>Paraneoptera</taxon>
        <taxon>Thysanoptera</taxon>
        <taxon>Terebrantia</taxon>
        <taxon>Thripoidea</taxon>
        <taxon>Thripidae</taxon>
        <taxon>Thrips</taxon>
    </lineage>
</organism>
<evidence type="ECO:0000256" key="11">
    <source>
        <dbReference type="ARBA" id="ARBA00023306"/>
    </source>
</evidence>
<evidence type="ECO:0000256" key="9">
    <source>
        <dbReference type="ARBA" id="ARBA00023054"/>
    </source>
</evidence>
<dbReference type="GO" id="GO:0051295">
    <property type="term" value="P:establishment of meiotic spindle localization"/>
    <property type="evidence" value="ECO:0007669"/>
    <property type="project" value="TreeGrafter"/>
</dbReference>
<keyword evidence="6" id="KW-0677">Repeat</keyword>
<evidence type="ECO:0000259" key="13">
    <source>
        <dbReference type="PROSITE" id="PS50021"/>
    </source>
</evidence>
<dbReference type="PROSITE" id="PS50096">
    <property type="entry name" value="IQ"/>
    <property type="match status" value="8"/>
</dbReference>
<proteinExistence type="predicted"/>
<dbReference type="CDD" id="cd23767">
    <property type="entry name" value="IQCD"/>
    <property type="match status" value="1"/>
</dbReference>
<dbReference type="GO" id="GO:0005516">
    <property type="term" value="F:calmodulin binding"/>
    <property type="evidence" value="ECO:0007669"/>
    <property type="project" value="UniProtKB-KW"/>
</dbReference>
<dbReference type="PANTHER" id="PTHR22706:SF1">
    <property type="entry name" value="ASSEMBLY FACTOR FOR SPINDLE MICROTUBULES"/>
    <property type="match status" value="1"/>
</dbReference>
<dbReference type="SUPFAM" id="SSF48371">
    <property type="entry name" value="ARM repeat"/>
    <property type="match status" value="1"/>
</dbReference>
<keyword evidence="7" id="KW-0498">Mitosis</keyword>
<keyword evidence="8" id="KW-0112">Calmodulin-binding</keyword>
<dbReference type="InterPro" id="IPR036872">
    <property type="entry name" value="CH_dom_sf"/>
</dbReference>
<dbReference type="Gene3D" id="1.10.418.10">
    <property type="entry name" value="Calponin-like domain"/>
    <property type="match status" value="1"/>
</dbReference>
<dbReference type="Proteomes" id="UP000515158">
    <property type="component" value="Unplaced"/>
</dbReference>
<evidence type="ECO:0000256" key="1">
    <source>
        <dbReference type="ARBA" id="ARBA00004123"/>
    </source>
</evidence>
<keyword evidence="4" id="KW-0597">Phosphoprotein</keyword>
<dbReference type="SUPFAM" id="SSF47576">
    <property type="entry name" value="Calponin-homology domain, CH-domain"/>
    <property type="match status" value="1"/>
</dbReference>
<dbReference type="OrthoDB" id="2148418at2759"/>
<dbReference type="Gene3D" id="1.20.5.190">
    <property type="match status" value="8"/>
</dbReference>
<keyword evidence="3" id="KW-0963">Cytoplasm</keyword>
<dbReference type="RefSeq" id="XP_034231322.1">
    <property type="nucleotide sequence ID" value="XM_034375431.1"/>
</dbReference>
<gene>
    <name evidence="15" type="primary">LOC117639599</name>
</gene>
<evidence type="ECO:0000256" key="10">
    <source>
        <dbReference type="ARBA" id="ARBA00023242"/>
    </source>
</evidence>
<evidence type="ECO:0000256" key="6">
    <source>
        <dbReference type="ARBA" id="ARBA00022737"/>
    </source>
</evidence>
<dbReference type="InterPro" id="IPR016024">
    <property type="entry name" value="ARM-type_fold"/>
</dbReference>
<keyword evidence="10" id="KW-0539">Nucleus</keyword>
<protein>
    <submittedName>
        <fullName evidence="15">Protein abnormal spindle</fullName>
    </submittedName>
</protein>
<evidence type="ECO:0000256" key="7">
    <source>
        <dbReference type="ARBA" id="ARBA00022776"/>
    </source>
</evidence>
<dbReference type="GO" id="GO:0000922">
    <property type="term" value="C:spindle pole"/>
    <property type="evidence" value="ECO:0007669"/>
    <property type="project" value="TreeGrafter"/>
</dbReference>
<dbReference type="InterPro" id="IPR031549">
    <property type="entry name" value="ASH"/>
</dbReference>
<accession>A0A6P8YC60</accession>
<evidence type="ECO:0000256" key="5">
    <source>
        <dbReference type="ARBA" id="ARBA00022618"/>
    </source>
</evidence>
<dbReference type="PROSITE" id="PS50021">
    <property type="entry name" value="CH"/>
    <property type="match status" value="1"/>
</dbReference>
<evidence type="ECO:0000256" key="12">
    <source>
        <dbReference type="SAM" id="MobiDB-lite"/>
    </source>
</evidence>
<evidence type="ECO:0000313" key="15">
    <source>
        <dbReference type="RefSeq" id="XP_034231322.1"/>
    </source>
</evidence>
<dbReference type="GO" id="GO:0007051">
    <property type="term" value="P:spindle organization"/>
    <property type="evidence" value="ECO:0007669"/>
    <property type="project" value="TreeGrafter"/>
</dbReference>
<dbReference type="InterPro" id="IPR051185">
    <property type="entry name" value="ASPM"/>
</dbReference>
<feature type="region of interest" description="Disordered" evidence="12">
    <location>
        <begin position="638"/>
        <end position="705"/>
    </location>
</feature>
<dbReference type="KEGG" id="tpal:117639599"/>
<dbReference type="GO" id="GO:0000278">
    <property type="term" value="P:mitotic cell cycle"/>
    <property type="evidence" value="ECO:0007669"/>
    <property type="project" value="TreeGrafter"/>
</dbReference>
<dbReference type="GO" id="GO:0005737">
    <property type="term" value="C:cytoplasm"/>
    <property type="evidence" value="ECO:0007669"/>
    <property type="project" value="UniProtKB-SubCell"/>
</dbReference>
<dbReference type="Pfam" id="PF00612">
    <property type="entry name" value="IQ"/>
    <property type="match status" value="9"/>
</dbReference>
<keyword evidence="11" id="KW-0131">Cell cycle</keyword>
<dbReference type="Pfam" id="PF00307">
    <property type="entry name" value="CH"/>
    <property type="match status" value="1"/>
</dbReference>
<feature type="region of interest" description="Disordered" evidence="12">
    <location>
        <begin position="581"/>
        <end position="620"/>
    </location>
</feature>
<dbReference type="FunCoup" id="A0A6P8YC60">
    <property type="interactions" value="40"/>
</dbReference>
<feature type="domain" description="Calponin-homology (CH)" evidence="13">
    <location>
        <begin position="1005"/>
        <end position="1136"/>
    </location>
</feature>
<evidence type="ECO:0000256" key="2">
    <source>
        <dbReference type="ARBA" id="ARBA00004496"/>
    </source>
</evidence>
<comment type="subcellular location">
    <subcellularLocation>
        <location evidence="2">Cytoplasm</location>
    </subcellularLocation>
    <subcellularLocation>
        <location evidence="1">Nucleus</location>
    </subcellularLocation>
</comment>
<evidence type="ECO:0000256" key="3">
    <source>
        <dbReference type="ARBA" id="ARBA00022490"/>
    </source>
</evidence>
<keyword evidence="14" id="KW-1185">Reference proteome</keyword>
<dbReference type="GO" id="GO:0051301">
    <property type="term" value="P:cell division"/>
    <property type="evidence" value="ECO:0007669"/>
    <property type="project" value="UniProtKB-KW"/>
</dbReference>
<feature type="compositionally biased region" description="Basic residues" evidence="12">
    <location>
        <begin position="607"/>
        <end position="620"/>
    </location>
</feature>
<keyword evidence="9" id="KW-0175">Coiled coil</keyword>
<reference evidence="15" key="1">
    <citation type="submission" date="2025-08" db="UniProtKB">
        <authorList>
            <consortium name="RefSeq"/>
        </authorList>
    </citation>
    <scope>IDENTIFICATION</scope>
    <source>
        <tissue evidence="15">Total insect</tissue>
    </source>
</reference>
<dbReference type="PANTHER" id="PTHR22706">
    <property type="entry name" value="ASSEMBLY FACTOR FOR SPINDLE MICROTUBULES"/>
    <property type="match status" value="1"/>
</dbReference>
<dbReference type="CDD" id="cd21223">
    <property type="entry name" value="CH_ASPM_rpt1"/>
    <property type="match status" value="1"/>
</dbReference>
<evidence type="ECO:0000256" key="8">
    <source>
        <dbReference type="ARBA" id="ARBA00022860"/>
    </source>
</evidence>
<feature type="compositionally biased region" description="Polar residues" evidence="12">
    <location>
        <begin position="595"/>
        <end position="604"/>
    </location>
</feature>
<evidence type="ECO:0000313" key="14">
    <source>
        <dbReference type="Proteomes" id="UP000515158"/>
    </source>
</evidence>
<keyword evidence="5" id="KW-0132">Cell division</keyword>
<dbReference type="FunFam" id="1.10.418.10:FF:000051">
    <property type="entry name" value="Abnormal spindle-like microcephaly-associated protein homolog"/>
    <property type="match status" value="1"/>
</dbReference>